<evidence type="ECO:0000313" key="1">
    <source>
        <dbReference type="EMBL" id="MBP2475811.1"/>
    </source>
</evidence>
<comment type="caution">
    <text evidence="1">The sequence shown here is derived from an EMBL/GenBank/DDBJ whole genome shotgun (WGS) entry which is preliminary data.</text>
</comment>
<evidence type="ECO:0008006" key="3">
    <source>
        <dbReference type="Google" id="ProtNLM"/>
    </source>
</evidence>
<reference evidence="1 2" key="1">
    <citation type="submission" date="2021-03" db="EMBL/GenBank/DDBJ databases">
        <title>Sequencing the genomes of 1000 actinobacteria strains.</title>
        <authorList>
            <person name="Klenk H.-P."/>
        </authorList>
    </citation>
    <scope>NUCLEOTIDE SEQUENCE [LARGE SCALE GENOMIC DNA]</scope>
    <source>
        <strain evidence="1 2">DSM 44580</strain>
    </source>
</reference>
<organism evidence="1 2">
    <name type="scientific">Crossiella equi</name>
    <dbReference type="NCBI Taxonomy" id="130796"/>
    <lineage>
        <taxon>Bacteria</taxon>
        <taxon>Bacillati</taxon>
        <taxon>Actinomycetota</taxon>
        <taxon>Actinomycetes</taxon>
        <taxon>Pseudonocardiales</taxon>
        <taxon>Pseudonocardiaceae</taxon>
        <taxon>Crossiella</taxon>
    </lineage>
</organism>
<accession>A0ABS5AGW0</accession>
<sequence>MPDHIRADPDDLRGAAKEYFASSDATADGAALLSHLRLDPALLGEVDGAGELASALARFGAAHGEDLRRGAAWLADAGDALTGNANGYADGETEARRLLGGAR</sequence>
<evidence type="ECO:0000313" key="2">
    <source>
        <dbReference type="Proteomes" id="UP001519363"/>
    </source>
</evidence>
<dbReference type="Proteomes" id="UP001519363">
    <property type="component" value="Unassembled WGS sequence"/>
</dbReference>
<keyword evidence="2" id="KW-1185">Reference proteome</keyword>
<protein>
    <recommendedName>
        <fullName evidence="3">ESX-1 secretion-associated protein</fullName>
    </recommendedName>
</protein>
<dbReference type="RefSeq" id="WP_086785409.1">
    <property type="nucleotide sequence ID" value="NZ_JAGIOO010000001.1"/>
</dbReference>
<name>A0ABS5AGW0_9PSEU</name>
<gene>
    <name evidence="1" type="ORF">JOF53_004683</name>
</gene>
<dbReference type="EMBL" id="JAGIOO010000001">
    <property type="protein sequence ID" value="MBP2475811.1"/>
    <property type="molecule type" value="Genomic_DNA"/>
</dbReference>
<proteinExistence type="predicted"/>